<dbReference type="AlphaFoldDB" id="A0AAV7NPF1"/>
<evidence type="ECO:0000256" key="1">
    <source>
        <dbReference type="SAM" id="MobiDB-lite"/>
    </source>
</evidence>
<organism evidence="2 3">
    <name type="scientific">Pleurodeles waltl</name>
    <name type="common">Iberian ribbed newt</name>
    <dbReference type="NCBI Taxonomy" id="8319"/>
    <lineage>
        <taxon>Eukaryota</taxon>
        <taxon>Metazoa</taxon>
        <taxon>Chordata</taxon>
        <taxon>Craniata</taxon>
        <taxon>Vertebrata</taxon>
        <taxon>Euteleostomi</taxon>
        <taxon>Amphibia</taxon>
        <taxon>Batrachia</taxon>
        <taxon>Caudata</taxon>
        <taxon>Salamandroidea</taxon>
        <taxon>Salamandridae</taxon>
        <taxon>Pleurodelinae</taxon>
        <taxon>Pleurodeles</taxon>
    </lineage>
</organism>
<dbReference type="Proteomes" id="UP001066276">
    <property type="component" value="Chromosome 8"/>
</dbReference>
<comment type="caution">
    <text evidence="2">The sequence shown here is derived from an EMBL/GenBank/DDBJ whole genome shotgun (WGS) entry which is preliminary data.</text>
</comment>
<feature type="compositionally biased region" description="Basic and acidic residues" evidence="1">
    <location>
        <begin position="1"/>
        <end position="15"/>
    </location>
</feature>
<feature type="compositionally biased region" description="Basic and acidic residues" evidence="1">
    <location>
        <begin position="64"/>
        <end position="75"/>
    </location>
</feature>
<accession>A0AAV7NPF1</accession>
<feature type="region of interest" description="Disordered" evidence="1">
    <location>
        <begin position="1"/>
        <end position="21"/>
    </location>
</feature>
<gene>
    <name evidence="2" type="ORF">NDU88_004764</name>
</gene>
<proteinExistence type="predicted"/>
<evidence type="ECO:0000313" key="2">
    <source>
        <dbReference type="EMBL" id="KAJ1116554.1"/>
    </source>
</evidence>
<name>A0AAV7NPF1_PLEWA</name>
<reference evidence="2" key="1">
    <citation type="journal article" date="2022" name="bioRxiv">
        <title>Sequencing and chromosome-scale assembly of the giantPleurodeles waltlgenome.</title>
        <authorList>
            <person name="Brown T."/>
            <person name="Elewa A."/>
            <person name="Iarovenko S."/>
            <person name="Subramanian E."/>
            <person name="Araus A.J."/>
            <person name="Petzold A."/>
            <person name="Susuki M."/>
            <person name="Suzuki K.-i.T."/>
            <person name="Hayashi T."/>
            <person name="Toyoda A."/>
            <person name="Oliveira C."/>
            <person name="Osipova E."/>
            <person name="Leigh N.D."/>
            <person name="Simon A."/>
            <person name="Yun M.H."/>
        </authorList>
    </citation>
    <scope>NUCLEOTIDE SEQUENCE</scope>
    <source>
        <strain evidence="2">20211129_DDA</strain>
        <tissue evidence="2">Liver</tissue>
    </source>
</reference>
<evidence type="ECO:0000313" key="3">
    <source>
        <dbReference type="Proteomes" id="UP001066276"/>
    </source>
</evidence>
<dbReference type="EMBL" id="JANPWB010000012">
    <property type="protein sequence ID" value="KAJ1116554.1"/>
    <property type="molecule type" value="Genomic_DNA"/>
</dbReference>
<sequence length="92" mass="10120">MNLPRRREYNPGSDRDPEELTWEEEGCCDHNRCWMGAAGGTGIGLQVAGSMEEHCPQPLSRRMAFHDPPDRDSRGAQKTVTAPARRLQGGGG</sequence>
<protein>
    <submittedName>
        <fullName evidence="2">Uncharacterized protein</fullName>
    </submittedName>
</protein>
<feature type="region of interest" description="Disordered" evidence="1">
    <location>
        <begin position="60"/>
        <end position="92"/>
    </location>
</feature>
<keyword evidence="3" id="KW-1185">Reference proteome</keyword>